<comment type="caution">
    <text evidence="2">The sequence shown here is derived from an EMBL/GenBank/DDBJ whole genome shotgun (WGS) entry which is preliminary data.</text>
</comment>
<feature type="transmembrane region" description="Helical" evidence="1">
    <location>
        <begin position="216"/>
        <end position="244"/>
    </location>
</feature>
<keyword evidence="1" id="KW-1133">Transmembrane helix</keyword>
<feature type="transmembrane region" description="Helical" evidence="1">
    <location>
        <begin position="38"/>
        <end position="58"/>
    </location>
</feature>
<feature type="transmembrane region" description="Helical" evidence="1">
    <location>
        <begin position="163"/>
        <end position="191"/>
    </location>
</feature>
<dbReference type="RefSeq" id="WP_263736131.1">
    <property type="nucleotide sequence ID" value="NZ_JAOWKY010000006.1"/>
</dbReference>
<keyword evidence="3" id="KW-1185">Reference proteome</keyword>
<name>A0ABT2ZH55_9RHOB</name>
<organism evidence="2 3">
    <name type="scientific">Albidovulum marisflavi</name>
    <dbReference type="NCBI Taxonomy" id="2984159"/>
    <lineage>
        <taxon>Bacteria</taxon>
        <taxon>Pseudomonadati</taxon>
        <taxon>Pseudomonadota</taxon>
        <taxon>Alphaproteobacteria</taxon>
        <taxon>Rhodobacterales</taxon>
        <taxon>Paracoccaceae</taxon>
        <taxon>Albidovulum</taxon>
    </lineage>
</organism>
<keyword evidence="1" id="KW-0472">Membrane</keyword>
<dbReference type="Proteomes" id="UP001652542">
    <property type="component" value="Unassembled WGS sequence"/>
</dbReference>
<evidence type="ECO:0000313" key="2">
    <source>
        <dbReference type="EMBL" id="MCV2870454.1"/>
    </source>
</evidence>
<evidence type="ECO:0000256" key="1">
    <source>
        <dbReference type="SAM" id="Phobius"/>
    </source>
</evidence>
<feature type="transmembrane region" description="Helical" evidence="1">
    <location>
        <begin position="65"/>
        <end position="86"/>
    </location>
</feature>
<sequence length="259" mass="28210">MMDVTAGPDPLPEIRSAKMDDIADVLKAGWRDFLRTPLFGLFFSAVYVAGGMMLWRIYSAAGQEWWIAPLAVGFPLIGPFAAVGLYEISRQLEAGAKPTWKAVLGVVFAQKDRQIPAMAAVIIVFFLFWVFVAHALFALFVGLRAFSGSMSLFEVFLQGSGPIMLLIGTVVGAAFSTVLFSISVVGLPLLLEREVDFVTAMIHSVQATLANLRVMAAWGAVIAGALFLGMLPMFLGLLIVLPVLGHSSWHMYRRLVQTQ</sequence>
<keyword evidence="1" id="KW-0812">Transmembrane</keyword>
<dbReference type="EMBL" id="JAOWKY010000006">
    <property type="protein sequence ID" value="MCV2870454.1"/>
    <property type="molecule type" value="Genomic_DNA"/>
</dbReference>
<evidence type="ECO:0000313" key="3">
    <source>
        <dbReference type="Proteomes" id="UP001652542"/>
    </source>
</evidence>
<feature type="transmembrane region" description="Helical" evidence="1">
    <location>
        <begin position="117"/>
        <end position="143"/>
    </location>
</feature>
<dbReference type="Pfam" id="PF09955">
    <property type="entry name" value="DUF2189"/>
    <property type="match status" value="1"/>
</dbReference>
<accession>A0ABT2ZH55</accession>
<protein>
    <submittedName>
        <fullName evidence="2">DUF2189 domain-containing protein</fullName>
    </submittedName>
</protein>
<gene>
    <name evidence="2" type="ORF">OEW28_17720</name>
</gene>
<proteinExistence type="predicted"/>
<reference evidence="2 3" key="1">
    <citation type="submission" date="2022-10" db="EMBL/GenBank/DDBJ databases">
        <title>Defluviimonas sp. nov., isolated from ocean surface water.</title>
        <authorList>
            <person name="He W."/>
            <person name="Wang L."/>
            <person name="Zhang D.-F."/>
        </authorList>
    </citation>
    <scope>NUCLEOTIDE SEQUENCE [LARGE SCALE GENOMIC DNA]</scope>
    <source>
        <strain evidence="2 3">WL0002</strain>
    </source>
</reference>
<dbReference type="InterPro" id="IPR018692">
    <property type="entry name" value="DUF2189"/>
</dbReference>